<dbReference type="GeneTree" id="ENSGT00940000163250"/>
<comment type="subcellular location">
    <subcellularLocation>
        <location evidence="2">Nucleus</location>
    </subcellularLocation>
</comment>
<evidence type="ECO:0000256" key="2">
    <source>
        <dbReference type="ARBA" id="ARBA00004123"/>
    </source>
</evidence>
<evidence type="ECO:0000256" key="1">
    <source>
        <dbReference type="ARBA" id="ARBA00001968"/>
    </source>
</evidence>
<dbReference type="GO" id="GO:0005634">
    <property type="term" value="C:nucleus"/>
    <property type="evidence" value="ECO:0007669"/>
    <property type="project" value="UniProtKB-SubCell"/>
</dbReference>
<evidence type="ECO:0000313" key="10">
    <source>
        <dbReference type="Proteomes" id="UP000007267"/>
    </source>
</evidence>
<comment type="similarity">
    <text evidence="3">Belongs to the HARBI1 family.</text>
</comment>
<reference evidence="10" key="2">
    <citation type="journal article" date="2013" name="Nat. Genet.">
        <title>The draft genomes of soft-shell turtle and green sea turtle yield insights into the development and evolution of the turtle-specific body plan.</title>
        <authorList>
            <person name="Wang Z."/>
            <person name="Pascual-Anaya J."/>
            <person name="Zadissa A."/>
            <person name="Li W."/>
            <person name="Niimura Y."/>
            <person name="Huang Z."/>
            <person name="Li C."/>
            <person name="White S."/>
            <person name="Xiong Z."/>
            <person name="Fang D."/>
            <person name="Wang B."/>
            <person name="Ming Y."/>
            <person name="Chen Y."/>
            <person name="Zheng Y."/>
            <person name="Kuraku S."/>
            <person name="Pignatelli M."/>
            <person name="Herrero J."/>
            <person name="Beal K."/>
            <person name="Nozawa M."/>
            <person name="Li Q."/>
            <person name="Wang J."/>
            <person name="Zhang H."/>
            <person name="Yu L."/>
            <person name="Shigenobu S."/>
            <person name="Wang J."/>
            <person name="Liu J."/>
            <person name="Flicek P."/>
            <person name="Searle S."/>
            <person name="Wang J."/>
            <person name="Kuratani S."/>
            <person name="Yin Y."/>
            <person name="Aken B."/>
            <person name="Zhang G."/>
            <person name="Irie N."/>
        </authorList>
    </citation>
    <scope>NUCLEOTIDE SEQUENCE [LARGE SCALE GENOMIC DNA]</scope>
    <source>
        <strain evidence="10">Daiwa-1</strain>
    </source>
</reference>
<dbReference type="GO" id="GO:0016787">
    <property type="term" value="F:hydrolase activity"/>
    <property type="evidence" value="ECO:0007669"/>
    <property type="project" value="UniProtKB-KW"/>
</dbReference>
<evidence type="ECO:0000256" key="7">
    <source>
        <dbReference type="ARBA" id="ARBA00023242"/>
    </source>
</evidence>
<dbReference type="GO" id="GO:0004518">
    <property type="term" value="F:nuclease activity"/>
    <property type="evidence" value="ECO:0007669"/>
    <property type="project" value="UniProtKB-KW"/>
</dbReference>
<accession>K7EYP6</accession>
<evidence type="ECO:0000259" key="8">
    <source>
        <dbReference type="Pfam" id="PF13359"/>
    </source>
</evidence>
<dbReference type="InterPro" id="IPR045249">
    <property type="entry name" value="HARBI1-like"/>
</dbReference>
<comment type="cofactor">
    <cofactor evidence="1">
        <name>a divalent metal cation</name>
        <dbReference type="ChEBI" id="CHEBI:60240"/>
    </cofactor>
</comment>
<proteinExistence type="inferred from homology"/>
<keyword evidence="6" id="KW-0378">Hydrolase</keyword>
<dbReference type="EMBL" id="AGCU01120775">
    <property type="status" value="NOT_ANNOTATED_CDS"/>
    <property type="molecule type" value="Genomic_DNA"/>
</dbReference>
<dbReference type="GO" id="GO:0046872">
    <property type="term" value="F:metal ion binding"/>
    <property type="evidence" value="ECO:0007669"/>
    <property type="project" value="UniProtKB-KW"/>
</dbReference>
<dbReference type="PANTHER" id="PTHR22930">
    <property type="match status" value="1"/>
</dbReference>
<feature type="domain" description="DDE Tnp4" evidence="8">
    <location>
        <begin position="17"/>
        <end position="178"/>
    </location>
</feature>
<keyword evidence="7" id="KW-0539">Nucleus</keyword>
<keyword evidence="5" id="KW-0479">Metal-binding</keyword>
<dbReference type="eggNOG" id="KOG4585">
    <property type="taxonomic scope" value="Eukaryota"/>
</dbReference>
<evidence type="ECO:0000313" key="9">
    <source>
        <dbReference type="Ensembl" id="ENSPSIP00000000906.1"/>
    </source>
</evidence>
<dbReference type="AlphaFoldDB" id="K7EYP6"/>
<dbReference type="Pfam" id="PF13359">
    <property type="entry name" value="DDE_Tnp_4"/>
    <property type="match status" value="1"/>
</dbReference>
<dbReference type="PANTHER" id="PTHR22930:SF206">
    <property type="entry name" value="NUCLEASE HARBI1"/>
    <property type="match status" value="1"/>
</dbReference>
<evidence type="ECO:0000256" key="5">
    <source>
        <dbReference type="ARBA" id="ARBA00022723"/>
    </source>
</evidence>
<evidence type="ECO:0000256" key="4">
    <source>
        <dbReference type="ARBA" id="ARBA00022722"/>
    </source>
</evidence>
<reference evidence="9" key="3">
    <citation type="submission" date="2025-08" db="UniProtKB">
        <authorList>
            <consortium name="Ensembl"/>
        </authorList>
    </citation>
    <scope>IDENTIFICATION</scope>
</reference>
<reference evidence="10" key="1">
    <citation type="submission" date="2011-10" db="EMBL/GenBank/DDBJ databases">
        <authorList>
            <consortium name="Soft-shell Turtle Genome Consortium"/>
        </authorList>
    </citation>
    <scope>NUCLEOTIDE SEQUENCE [LARGE SCALE GENOMIC DNA]</scope>
    <source>
        <strain evidence="10">Daiwa-1</strain>
    </source>
</reference>
<organism evidence="9 10">
    <name type="scientific">Pelodiscus sinensis</name>
    <name type="common">Chinese softshell turtle</name>
    <name type="synonym">Trionyx sinensis</name>
    <dbReference type="NCBI Taxonomy" id="13735"/>
    <lineage>
        <taxon>Eukaryota</taxon>
        <taxon>Metazoa</taxon>
        <taxon>Chordata</taxon>
        <taxon>Craniata</taxon>
        <taxon>Vertebrata</taxon>
        <taxon>Euteleostomi</taxon>
        <taxon>Archelosauria</taxon>
        <taxon>Testudinata</taxon>
        <taxon>Testudines</taxon>
        <taxon>Cryptodira</taxon>
        <taxon>Trionychia</taxon>
        <taxon>Trionychidae</taxon>
        <taxon>Pelodiscus</taxon>
    </lineage>
</organism>
<dbReference type="OMA" id="HAKIEST"/>
<keyword evidence="10" id="KW-1185">Reference proteome</keyword>
<keyword evidence="4" id="KW-0540">Nuclease</keyword>
<evidence type="ECO:0000256" key="6">
    <source>
        <dbReference type="ARBA" id="ARBA00022801"/>
    </source>
</evidence>
<protein>
    <recommendedName>
        <fullName evidence="8">DDE Tnp4 domain-containing protein</fullName>
    </recommendedName>
</protein>
<dbReference type="Ensembl" id="ENSPSIT00000000907.1">
    <property type="protein sequence ID" value="ENSPSIP00000000906.1"/>
    <property type="gene ID" value="ENSPSIG00000000907.1"/>
</dbReference>
<reference evidence="9" key="4">
    <citation type="submission" date="2025-09" db="UniProtKB">
        <authorList>
            <consortium name="Ensembl"/>
        </authorList>
    </citation>
    <scope>IDENTIFICATION</scope>
</reference>
<evidence type="ECO:0000256" key="3">
    <source>
        <dbReference type="ARBA" id="ARBA00006958"/>
    </source>
</evidence>
<name>K7EYP6_PELSI</name>
<dbReference type="HOGENOM" id="CLU_018552_5_1_1"/>
<dbReference type="Proteomes" id="UP000007267">
    <property type="component" value="Unassembled WGS sequence"/>
</dbReference>
<dbReference type="InterPro" id="IPR027806">
    <property type="entry name" value="HARBI1_dom"/>
</dbReference>
<sequence length="204" mass="22882">MLASFAALGFPNCGGALDATHIPIRAPEHRAAHFTNKKGYCSIVLQALVDHRGHFLDVCAGWSGRAHDARILSNSGLFRRLEVGTYFPRQELTVRDVPMPICIIGDVAYPLLPWLMLPYTGRPDQNWARFNDHLNRARNQVECAFGCLKARFHCLLTHLEMGERNATEVVAMCCVLHNVVVRRGEAFLPTWIAAEAQTYEQPNT</sequence>